<keyword evidence="2" id="KW-0285">Flavoprotein</keyword>
<protein>
    <submittedName>
        <fullName evidence="5">FAD-dependent monooxygenase</fullName>
    </submittedName>
</protein>
<feature type="domain" description="FAD-binding" evidence="4">
    <location>
        <begin position="31"/>
        <end position="376"/>
    </location>
</feature>
<accession>A0ABS6NLK4</accession>
<evidence type="ECO:0000259" key="4">
    <source>
        <dbReference type="Pfam" id="PF01494"/>
    </source>
</evidence>
<evidence type="ECO:0000256" key="3">
    <source>
        <dbReference type="ARBA" id="ARBA00022827"/>
    </source>
</evidence>
<reference evidence="5 6" key="1">
    <citation type="submission" date="2021-06" db="EMBL/GenBank/DDBJ databases">
        <authorList>
            <person name="Lu T."/>
            <person name="Wang Q."/>
            <person name="Han X."/>
        </authorList>
    </citation>
    <scope>NUCLEOTIDE SEQUENCE [LARGE SCALE GENOMIC DNA]</scope>
    <source>
        <strain evidence="5 6">LAM0050</strain>
    </source>
</reference>
<comment type="cofactor">
    <cofactor evidence="1">
        <name>FAD</name>
        <dbReference type="ChEBI" id="CHEBI:57692"/>
    </cofactor>
</comment>
<dbReference type="Proteomes" id="UP000722165">
    <property type="component" value="Unassembled WGS sequence"/>
</dbReference>
<keyword evidence="3" id="KW-0274">FAD</keyword>
<keyword evidence="5" id="KW-0503">Monooxygenase</keyword>
<dbReference type="PANTHER" id="PTHR43004:SF19">
    <property type="entry name" value="BINDING MONOOXYGENASE, PUTATIVE (JCVI)-RELATED"/>
    <property type="match status" value="1"/>
</dbReference>
<sequence length="562" mass="62868">MKVEKPGFFKWEHYPSVTPPELQQAQVGVHPVVVVGAGPVGLTLALTLAQQEIPVVMLEARDQVSDSSRTLAVARRSVQVMDRLGVSAAFREKAITRERNYVYHGRQLIHSAPYEQSVAEKHPDISVLQQPWTEKVLLDAVLENELIDLRWLNAVTAVNVEDQDQDQSILTVSSPQGEYLLKAQYVIAADGARGQVRRSLGLAYEEIGDGVLQRNFIICDFEMPSDLPIARRLWISPPYKPNSAVILHRQPFNTWRLDYALDDGEDIEEAMKPEVVARNVRQQLQLMDIPDSEEFKLVWISSYRPMSRSLPCYRQKSVFFVGDAAHQTPIFGGRGMNQGMLDAANLGWKLGMVMNGVANPDLLDSYDTERRPLIIQNLKDIGLATLCMTAPTRGASLMRQAAFDLLPTERFVLDLVDAFNANKSECLFADQVNETGHTALPGYPLPDCRLEQGAQTIYLHDLLKPHGFTSLYFSANGQLPEGLQSETDKLQAIFPRYFRHETVALDKASANTPKVAYLQEGERLGLQEGTWLLVRPDGYIKARSEKPLGQDINQALHVALGN</sequence>
<evidence type="ECO:0000256" key="2">
    <source>
        <dbReference type="ARBA" id="ARBA00022630"/>
    </source>
</evidence>
<dbReference type="EMBL" id="JAHSPR010000002">
    <property type="protein sequence ID" value="MBV4396501.1"/>
    <property type="molecule type" value="Genomic_DNA"/>
</dbReference>
<evidence type="ECO:0000313" key="6">
    <source>
        <dbReference type="Proteomes" id="UP000722165"/>
    </source>
</evidence>
<dbReference type="RefSeq" id="WP_217734659.1">
    <property type="nucleotide sequence ID" value="NZ_JAHSPR010000002.1"/>
</dbReference>
<dbReference type="Pfam" id="PF21274">
    <property type="entry name" value="Rng_hyd_C"/>
    <property type="match status" value="1"/>
</dbReference>
<organism evidence="5 6">
    <name type="scientific">Advenella alkanexedens</name>
    <dbReference type="NCBI Taxonomy" id="1481665"/>
    <lineage>
        <taxon>Bacteria</taxon>
        <taxon>Pseudomonadati</taxon>
        <taxon>Pseudomonadota</taxon>
        <taxon>Betaproteobacteria</taxon>
        <taxon>Burkholderiales</taxon>
        <taxon>Alcaligenaceae</taxon>
    </lineage>
</organism>
<keyword evidence="6" id="KW-1185">Reference proteome</keyword>
<dbReference type="InterPro" id="IPR050641">
    <property type="entry name" value="RIFMO-like"/>
</dbReference>
<name>A0ABS6NLK4_9BURK</name>
<evidence type="ECO:0000256" key="1">
    <source>
        <dbReference type="ARBA" id="ARBA00001974"/>
    </source>
</evidence>
<gene>
    <name evidence="5" type="ORF">KU392_04405</name>
</gene>
<dbReference type="Pfam" id="PF01494">
    <property type="entry name" value="FAD_binding_3"/>
    <property type="match status" value="1"/>
</dbReference>
<comment type="caution">
    <text evidence="5">The sequence shown here is derived from an EMBL/GenBank/DDBJ whole genome shotgun (WGS) entry which is preliminary data.</text>
</comment>
<dbReference type="InterPro" id="IPR002938">
    <property type="entry name" value="FAD-bd"/>
</dbReference>
<proteinExistence type="predicted"/>
<keyword evidence="5" id="KW-0560">Oxidoreductase</keyword>
<dbReference type="GO" id="GO:0004497">
    <property type="term" value="F:monooxygenase activity"/>
    <property type="evidence" value="ECO:0007669"/>
    <property type="project" value="UniProtKB-KW"/>
</dbReference>
<evidence type="ECO:0000313" key="5">
    <source>
        <dbReference type="EMBL" id="MBV4396501.1"/>
    </source>
</evidence>
<dbReference type="PANTHER" id="PTHR43004">
    <property type="entry name" value="TRK SYSTEM POTASSIUM UPTAKE PROTEIN"/>
    <property type="match status" value="1"/>
</dbReference>